<proteinExistence type="predicted"/>
<sequence>MNTLFWVLFASRLQAPFLVVAGQ</sequence>
<name>A0A392V6D1_9FABA</name>
<keyword evidence="2" id="KW-1185">Reference proteome</keyword>
<dbReference type="Proteomes" id="UP000265520">
    <property type="component" value="Unassembled WGS sequence"/>
</dbReference>
<comment type="caution">
    <text evidence="1">The sequence shown here is derived from an EMBL/GenBank/DDBJ whole genome shotgun (WGS) entry which is preliminary data.</text>
</comment>
<evidence type="ECO:0000313" key="2">
    <source>
        <dbReference type="Proteomes" id="UP000265520"/>
    </source>
</evidence>
<organism evidence="1 2">
    <name type="scientific">Trifolium medium</name>
    <dbReference type="NCBI Taxonomy" id="97028"/>
    <lineage>
        <taxon>Eukaryota</taxon>
        <taxon>Viridiplantae</taxon>
        <taxon>Streptophyta</taxon>
        <taxon>Embryophyta</taxon>
        <taxon>Tracheophyta</taxon>
        <taxon>Spermatophyta</taxon>
        <taxon>Magnoliopsida</taxon>
        <taxon>eudicotyledons</taxon>
        <taxon>Gunneridae</taxon>
        <taxon>Pentapetalae</taxon>
        <taxon>rosids</taxon>
        <taxon>fabids</taxon>
        <taxon>Fabales</taxon>
        <taxon>Fabaceae</taxon>
        <taxon>Papilionoideae</taxon>
        <taxon>50 kb inversion clade</taxon>
        <taxon>NPAAA clade</taxon>
        <taxon>Hologalegina</taxon>
        <taxon>IRL clade</taxon>
        <taxon>Trifolieae</taxon>
        <taxon>Trifolium</taxon>
    </lineage>
</organism>
<protein>
    <submittedName>
        <fullName evidence="1">Uncharacterized protein</fullName>
    </submittedName>
</protein>
<feature type="non-terminal residue" evidence="1">
    <location>
        <position position="23"/>
    </location>
</feature>
<dbReference type="EMBL" id="LXQA011056618">
    <property type="protein sequence ID" value="MCI83012.1"/>
    <property type="molecule type" value="Genomic_DNA"/>
</dbReference>
<dbReference type="AlphaFoldDB" id="A0A392V6D1"/>
<evidence type="ECO:0000313" key="1">
    <source>
        <dbReference type="EMBL" id="MCI83012.1"/>
    </source>
</evidence>
<reference evidence="1 2" key="1">
    <citation type="journal article" date="2018" name="Front. Plant Sci.">
        <title>Red Clover (Trifolium pratense) and Zigzag Clover (T. medium) - A Picture of Genomic Similarities and Differences.</title>
        <authorList>
            <person name="Dluhosova J."/>
            <person name="Istvanek J."/>
            <person name="Nedelnik J."/>
            <person name="Repkova J."/>
        </authorList>
    </citation>
    <scope>NUCLEOTIDE SEQUENCE [LARGE SCALE GENOMIC DNA]</scope>
    <source>
        <strain evidence="2">cv. 10/8</strain>
        <tissue evidence="1">Leaf</tissue>
    </source>
</reference>
<accession>A0A392V6D1</accession>